<dbReference type="AlphaFoldDB" id="A0A6D2K6L4"/>
<keyword evidence="1" id="KW-0880">Kelch repeat</keyword>
<dbReference type="Proteomes" id="UP000467841">
    <property type="component" value="Unassembled WGS sequence"/>
</dbReference>
<gene>
    <name evidence="3" type="ORF">MERR_LOCUS34613</name>
</gene>
<dbReference type="InterPro" id="IPR052439">
    <property type="entry name" value="F-box/Kelch-repeat"/>
</dbReference>
<dbReference type="InterPro" id="IPR006652">
    <property type="entry name" value="Kelch_1"/>
</dbReference>
<dbReference type="Gene3D" id="2.120.10.80">
    <property type="entry name" value="Kelch-type beta propeller"/>
    <property type="match status" value="1"/>
</dbReference>
<evidence type="ECO:0000313" key="3">
    <source>
        <dbReference type="EMBL" id="CAA7047378.1"/>
    </source>
</evidence>
<evidence type="ECO:0000313" key="4">
    <source>
        <dbReference type="Proteomes" id="UP000467841"/>
    </source>
</evidence>
<evidence type="ECO:0000256" key="1">
    <source>
        <dbReference type="ARBA" id="ARBA00022441"/>
    </source>
</evidence>
<keyword evidence="4" id="KW-1185">Reference proteome</keyword>
<proteinExistence type="predicted"/>
<reference evidence="3" key="1">
    <citation type="submission" date="2020-01" db="EMBL/GenBank/DDBJ databases">
        <authorList>
            <person name="Mishra B."/>
        </authorList>
    </citation>
    <scope>NUCLEOTIDE SEQUENCE [LARGE SCALE GENOMIC DNA]</scope>
</reference>
<dbReference type="GO" id="GO:0005829">
    <property type="term" value="C:cytosol"/>
    <property type="evidence" value="ECO:0007669"/>
    <property type="project" value="TreeGrafter"/>
</dbReference>
<organism evidence="3 4">
    <name type="scientific">Microthlaspi erraticum</name>
    <dbReference type="NCBI Taxonomy" id="1685480"/>
    <lineage>
        <taxon>Eukaryota</taxon>
        <taxon>Viridiplantae</taxon>
        <taxon>Streptophyta</taxon>
        <taxon>Embryophyta</taxon>
        <taxon>Tracheophyta</taxon>
        <taxon>Spermatophyta</taxon>
        <taxon>Magnoliopsida</taxon>
        <taxon>eudicotyledons</taxon>
        <taxon>Gunneridae</taxon>
        <taxon>Pentapetalae</taxon>
        <taxon>rosids</taxon>
        <taxon>malvids</taxon>
        <taxon>Brassicales</taxon>
        <taxon>Brassicaceae</taxon>
        <taxon>Coluteocarpeae</taxon>
        <taxon>Microthlaspi</taxon>
    </lineage>
</organism>
<dbReference type="Pfam" id="PF01344">
    <property type="entry name" value="Kelch_1"/>
    <property type="match status" value="1"/>
</dbReference>
<keyword evidence="2" id="KW-0677">Repeat</keyword>
<protein>
    <recommendedName>
        <fullName evidence="5">F-box associated domain-containing protein</fullName>
    </recommendedName>
</protein>
<dbReference type="PANTHER" id="PTHR46122:SF7">
    <property type="entry name" value="GALACTOSE OXIDASE_KELCH REPEAT SUPERFAMILY PROTEIN"/>
    <property type="match status" value="1"/>
</dbReference>
<dbReference type="EMBL" id="CACVBM020001373">
    <property type="protein sequence ID" value="CAA7047378.1"/>
    <property type="molecule type" value="Genomic_DNA"/>
</dbReference>
<dbReference type="PANTHER" id="PTHR46122">
    <property type="entry name" value="GALACTOSE OXIDASE/KELCH REPEAT PROTEIN-RELATED"/>
    <property type="match status" value="1"/>
</dbReference>
<sequence>MLVQPYVFVHSGGGSQWTMFDKGFKNFRQLPELPMHDYCFVHSDKETVCAGAQLIVVGRELEGIVVWRYELENNKWFKGPAMITPRVMYGSASRGTDAFFAGGINEVYQAVNIAEKYNADTKTWTVIHEMHKKRKFSSAFFLGGKFYVIGGRDENNENLTCGERYDDETNSWELIPDMLKDMAFTSSHSPPLIAVVDNNLYLMENSVSELRVYDRNTNVWKKLGVVPVEANITLGWGVAFKSIGDRLLVIGPSSSQSYYRRTVVYTCRPSPKVEEQIWEELKDCL</sequence>
<comment type="caution">
    <text evidence="3">The sequence shown here is derived from an EMBL/GenBank/DDBJ whole genome shotgun (WGS) entry which is preliminary data.</text>
</comment>
<dbReference type="GO" id="GO:0005634">
    <property type="term" value="C:nucleus"/>
    <property type="evidence" value="ECO:0007669"/>
    <property type="project" value="UniProtKB-ARBA"/>
</dbReference>
<accession>A0A6D2K6L4</accession>
<dbReference type="SUPFAM" id="SSF117281">
    <property type="entry name" value="Kelch motif"/>
    <property type="match status" value="1"/>
</dbReference>
<evidence type="ECO:0008006" key="5">
    <source>
        <dbReference type="Google" id="ProtNLM"/>
    </source>
</evidence>
<name>A0A6D2K6L4_9BRAS</name>
<evidence type="ECO:0000256" key="2">
    <source>
        <dbReference type="ARBA" id="ARBA00022737"/>
    </source>
</evidence>
<dbReference type="OrthoDB" id="191037at2759"/>
<dbReference type="InterPro" id="IPR015915">
    <property type="entry name" value="Kelch-typ_b-propeller"/>
</dbReference>
<dbReference type="SMART" id="SM00612">
    <property type="entry name" value="Kelch"/>
    <property type="match status" value="3"/>
</dbReference>